<evidence type="ECO:0000313" key="1">
    <source>
        <dbReference type="EMBL" id="KAK1439071.1"/>
    </source>
</evidence>
<evidence type="ECO:0000313" key="2">
    <source>
        <dbReference type="Proteomes" id="UP001229421"/>
    </source>
</evidence>
<name>A0AAD8LH54_TARER</name>
<dbReference type="Proteomes" id="UP001229421">
    <property type="component" value="Unassembled WGS sequence"/>
</dbReference>
<accession>A0AAD8LH54</accession>
<comment type="caution">
    <text evidence="1">The sequence shown here is derived from an EMBL/GenBank/DDBJ whole genome shotgun (WGS) entry which is preliminary data.</text>
</comment>
<proteinExistence type="predicted"/>
<gene>
    <name evidence="1" type="ORF">QVD17_04886</name>
</gene>
<keyword evidence="2" id="KW-1185">Reference proteome</keyword>
<reference evidence="1" key="1">
    <citation type="journal article" date="2023" name="bioRxiv">
        <title>Improved chromosome-level genome assembly for marigold (Tagetes erecta).</title>
        <authorList>
            <person name="Jiang F."/>
            <person name="Yuan L."/>
            <person name="Wang S."/>
            <person name="Wang H."/>
            <person name="Xu D."/>
            <person name="Wang A."/>
            <person name="Fan W."/>
        </authorList>
    </citation>
    <scope>NUCLEOTIDE SEQUENCE</scope>
    <source>
        <strain evidence="1">WSJ</strain>
        <tissue evidence="1">Leaf</tissue>
    </source>
</reference>
<organism evidence="1 2">
    <name type="scientific">Tagetes erecta</name>
    <name type="common">African marigold</name>
    <dbReference type="NCBI Taxonomy" id="13708"/>
    <lineage>
        <taxon>Eukaryota</taxon>
        <taxon>Viridiplantae</taxon>
        <taxon>Streptophyta</taxon>
        <taxon>Embryophyta</taxon>
        <taxon>Tracheophyta</taxon>
        <taxon>Spermatophyta</taxon>
        <taxon>Magnoliopsida</taxon>
        <taxon>eudicotyledons</taxon>
        <taxon>Gunneridae</taxon>
        <taxon>Pentapetalae</taxon>
        <taxon>asterids</taxon>
        <taxon>campanulids</taxon>
        <taxon>Asterales</taxon>
        <taxon>Asteraceae</taxon>
        <taxon>Asteroideae</taxon>
        <taxon>Heliantheae alliance</taxon>
        <taxon>Tageteae</taxon>
        <taxon>Tagetes</taxon>
    </lineage>
</organism>
<protein>
    <submittedName>
        <fullName evidence="1">Uncharacterized protein</fullName>
    </submittedName>
</protein>
<dbReference type="AlphaFoldDB" id="A0AAD8LH54"/>
<dbReference type="EMBL" id="JAUHHV010000001">
    <property type="protein sequence ID" value="KAK1439071.1"/>
    <property type="molecule type" value="Genomic_DNA"/>
</dbReference>
<sequence length="155" mass="17809">MSRALKTLESGILRPDGFQGRWMVWQNTEALLLHRYTSKHRMEEVKVSVETNSYIIFGPGRNHVSKKLGTAGHGTVNKPAVLFITCKLPLGYSDEGEIDFDTYTMWIDLQRDLYNTSAIKIEESNQVLKITVPKLKPEWIHKAGIKWDYRSRLAS</sequence>